<comment type="caution">
    <text evidence="2">The sequence shown here is derived from an EMBL/GenBank/DDBJ whole genome shotgun (WGS) entry which is preliminary data.</text>
</comment>
<keyword evidence="1" id="KW-1133">Transmembrane helix</keyword>
<gene>
    <name evidence="2" type="ORF">WG66_7318</name>
</gene>
<reference evidence="2 3" key="1">
    <citation type="submission" date="2015-12" db="EMBL/GenBank/DDBJ databases">
        <title>Draft genome sequence of Moniliophthora roreri, the causal agent of frosty pod rot of cacao.</title>
        <authorList>
            <person name="Aime M.C."/>
            <person name="Diaz-Valderrama J.R."/>
            <person name="Kijpornyongpan T."/>
            <person name="Phillips-Mora W."/>
        </authorList>
    </citation>
    <scope>NUCLEOTIDE SEQUENCE [LARGE SCALE GENOMIC DNA]</scope>
    <source>
        <strain evidence="2 3">MCA 2952</strain>
    </source>
</reference>
<keyword evidence="1" id="KW-0472">Membrane</keyword>
<protein>
    <submittedName>
        <fullName evidence="2">Uncharacterized protein</fullName>
    </submittedName>
</protein>
<evidence type="ECO:0000313" key="3">
    <source>
        <dbReference type="Proteomes" id="UP000054988"/>
    </source>
</evidence>
<proteinExistence type="predicted"/>
<evidence type="ECO:0000256" key="1">
    <source>
        <dbReference type="SAM" id="Phobius"/>
    </source>
</evidence>
<name>A0A0W0FV17_MONRR</name>
<dbReference type="EMBL" id="LATX01001608">
    <property type="protein sequence ID" value="KTB40116.1"/>
    <property type="molecule type" value="Genomic_DNA"/>
</dbReference>
<dbReference type="Proteomes" id="UP000054988">
    <property type="component" value="Unassembled WGS sequence"/>
</dbReference>
<sequence>MTLRIYALYCSDRRILWFFGAAVVLAVRLTGVHAQKVEGALCLVDPGWDSIHSLDKSKYLIQYQGLLRIVGPWLALFVYDTIIFVLTAAQTHLWCLRNTTGLMASYTYLGIKYEEFLG</sequence>
<keyword evidence="1" id="KW-0812">Transmembrane</keyword>
<feature type="transmembrane region" description="Helical" evidence="1">
    <location>
        <begin position="73"/>
        <end position="96"/>
    </location>
</feature>
<evidence type="ECO:0000313" key="2">
    <source>
        <dbReference type="EMBL" id="KTB40116.1"/>
    </source>
</evidence>
<organism evidence="2 3">
    <name type="scientific">Moniliophthora roreri</name>
    <name type="common">Frosty pod rot fungus</name>
    <name type="synonym">Monilia roreri</name>
    <dbReference type="NCBI Taxonomy" id="221103"/>
    <lineage>
        <taxon>Eukaryota</taxon>
        <taxon>Fungi</taxon>
        <taxon>Dikarya</taxon>
        <taxon>Basidiomycota</taxon>
        <taxon>Agaricomycotina</taxon>
        <taxon>Agaricomycetes</taxon>
        <taxon>Agaricomycetidae</taxon>
        <taxon>Agaricales</taxon>
        <taxon>Marasmiineae</taxon>
        <taxon>Marasmiaceae</taxon>
        <taxon>Moniliophthora</taxon>
    </lineage>
</organism>
<dbReference type="AlphaFoldDB" id="A0A0W0FV17"/>
<accession>A0A0W0FV17</accession>